<accession>A0ABQ1GM10</accession>
<evidence type="ECO:0000313" key="1">
    <source>
        <dbReference type="EMBL" id="GGA46479.1"/>
    </source>
</evidence>
<gene>
    <name evidence="1" type="ORF">GCM10010981_39530</name>
</gene>
<dbReference type="InterPro" id="IPR023381">
    <property type="entry name" value="YP001051499.1-like_dom_sf"/>
</dbReference>
<dbReference type="RefSeq" id="WP_188797017.1">
    <property type="nucleotide sequence ID" value="NZ_BMJA01000004.1"/>
</dbReference>
<dbReference type="InterPro" id="IPR007338">
    <property type="entry name" value="DUF416"/>
</dbReference>
<proteinExistence type="predicted"/>
<evidence type="ECO:0008006" key="3">
    <source>
        <dbReference type="Google" id="ProtNLM"/>
    </source>
</evidence>
<sequence>MTVLKYDEQALKQQLSAMPERSIVAFALCCSTRQLNAFEAYADKFLPEKREAARHIVESLWATIIFGENTPVMWSEQLAIVEETYPDEQDHWAPFHVYGGNALSSLIYTIRSLLASADVQEAAWAARIAYESADQAALRSLDKMRGSPEIEQLVVASDIVQRELHRQSDDLQSLAIDDPGVILHLKSLAMESRVLTLDEMLV</sequence>
<organism evidence="1 2">
    <name type="scientific">Dyella nitratireducens</name>
    <dbReference type="NCBI Taxonomy" id="1849580"/>
    <lineage>
        <taxon>Bacteria</taxon>
        <taxon>Pseudomonadati</taxon>
        <taxon>Pseudomonadota</taxon>
        <taxon>Gammaproteobacteria</taxon>
        <taxon>Lysobacterales</taxon>
        <taxon>Rhodanobacteraceae</taxon>
        <taxon>Dyella</taxon>
    </lineage>
</organism>
<keyword evidence="2" id="KW-1185">Reference proteome</keyword>
<evidence type="ECO:0000313" key="2">
    <source>
        <dbReference type="Proteomes" id="UP000620046"/>
    </source>
</evidence>
<reference evidence="2" key="1">
    <citation type="journal article" date="2019" name="Int. J. Syst. Evol. Microbiol.">
        <title>The Global Catalogue of Microorganisms (GCM) 10K type strain sequencing project: providing services to taxonomists for standard genome sequencing and annotation.</title>
        <authorList>
            <consortium name="The Broad Institute Genomics Platform"/>
            <consortium name="The Broad Institute Genome Sequencing Center for Infectious Disease"/>
            <person name="Wu L."/>
            <person name="Ma J."/>
        </authorList>
    </citation>
    <scope>NUCLEOTIDE SEQUENCE [LARGE SCALE GENOMIC DNA]</scope>
    <source>
        <strain evidence="2">CGMCC 1.15439</strain>
    </source>
</reference>
<protein>
    <recommendedName>
        <fullName evidence="3">DUF416 family protein</fullName>
    </recommendedName>
</protein>
<name>A0ABQ1GM10_9GAMM</name>
<dbReference type="Gene3D" id="1.20.1590.10">
    <property type="entry name" value="YP_001051499.1 domain like"/>
    <property type="match status" value="1"/>
</dbReference>
<comment type="caution">
    <text evidence="1">The sequence shown here is derived from an EMBL/GenBank/DDBJ whole genome shotgun (WGS) entry which is preliminary data.</text>
</comment>
<dbReference type="EMBL" id="BMJA01000004">
    <property type="protein sequence ID" value="GGA46479.1"/>
    <property type="molecule type" value="Genomic_DNA"/>
</dbReference>
<dbReference type="Pfam" id="PF04222">
    <property type="entry name" value="DUF416"/>
    <property type="match status" value="1"/>
</dbReference>
<dbReference type="Proteomes" id="UP000620046">
    <property type="component" value="Unassembled WGS sequence"/>
</dbReference>